<keyword evidence="2 3" id="KW-0040">ANK repeat</keyword>
<dbReference type="InterPro" id="IPR002110">
    <property type="entry name" value="Ankyrin_rpt"/>
</dbReference>
<evidence type="ECO:0000256" key="3">
    <source>
        <dbReference type="PROSITE-ProRule" id="PRU00023"/>
    </source>
</evidence>
<name>A0A5J4NV87_9TREM</name>
<keyword evidence="5" id="KW-1185">Reference proteome</keyword>
<dbReference type="AlphaFoldDB" id="A0A5J4NV87"/>
<protein>
    <submittedName>
        <fullName evidence="4">Uncharacterized protein</fullName>
    </submittedName>
</protein>
<dbReference type="SMART" id="SM00248">
    <property type="entry name" value="ANK"/>
    <property type="match status" value="1"/>
</dbReference>
<dbReference type="PROSITE" id="PS50088">
    <property type="entry name" value="ANK_REPEAT"/>
    <property type="match status" value="1"/>
</dbReference>
<dbReference type="Pfam" id="PF12796">
    <property type="entry name" value="Ank_2"/>
    <property type="match status" value="1"/>
</dbReference>
<dbReference type="Gene3D" id="1.25.40.20">
    <property type="entry name" value="Ankyrin repeat-containing domain"/>
    <property type="match status" value="1"/>
</dbReference>
<comment type="caution">
    <text evidence="4">The sequence shown here is derived from an EMBL/GenBank/DDBJ whole genome shotgun (WGS) entry which is preliminary data.</text>
</comment>
<evidence type="ECO:0000256" key="2">
    <source>
        <dbReference type="ARBA" id="ARBA00023043"/>
    </source>
</evidence>
<feature type="repeat" description="ANK" evidence="3">
    <location>
        <begin position="24"/>
        <end position="56"/>
    </location>
</feature>
<evidence type="ECO:0000313" key="4">
    <source>
        <dbReference type="EMBL" id="KAA3679404.1"/>
    </source>
</evidence>
<proteinExistence type="predicted"/>
<dbReference type="EMBL" id="QNGE01000748">
    <property type="protein sequence ID" value="KAA3679404.1"/>
    <property type="molecule type" value="Genomic_DNA"/>
</dbReference>
<dbReference type="SUPFAM" id="SSF48403">
    <property type="entry name" value="Ankyrin repeat"/>
    <property type="match status" value="1"/>
</dbReference>
<dbReference type="Proteomes" id="UP000324629">
    <property type="component" value="Unassembled WGS sequence"/>
</dbReference>
<evidence type="ECO:0000313" key="5">
    <source>
        <dbReference type="Proteomes" id="UP000324629"/>
    </source>
</evidence>
<keyword evidence="1" id="KW-0677">Repeat</keyword>
<dbReference type="PANTHER" id="PTHR24171">
    <property type="entry name" value="ANKYRIN REPEAT DOMAIN-CONTAINING PROTEIN 39-RELATED"/>
    <property type="match status" value="1"/>
</dbReference>
<dbReference type="InterPro" id="IPR036770">
    <property type="entry name" value="Ankyrin_rpt-contain_sf"/>
</dbReference>
<sequence>MAVPSSLSELSSPKLATIRSLDCDGDTPLHDAIAGQDVRLVELLLKHNPDLTITNNSGQNPLHYATVLGEVK</sequence>
<evidence type="ECO:0000256" key="1">
    <source>
        <dbReference type="ARBA" id="ARBA00022737"/>
    </source>
</evidence>
<dbReference type="PROSITE" id="PS50297">
    <property type="entry name" value="ANK_REP_REGION"/>
    <property type="match status" value="1"/>
</dbReference>
<reference evidence="4 5" key="1">
    <citation type="journal article" date="2019" name="Gigascience">
        <title>Whole-genome sequence of the oriental lung fluke Paragonimus westermani.</title>
        <authorList>
            <person name="Oey H."/>
            <person name="Zakrzewski M."/>
            <person name="Narain K."/>
            <person name="Devi K.R."/>
            <person name="Agatsuma T."/>
            <person name="Nawaratna S."/>
            <person name="Gobert G.N."/>
            <person name="Jones M.K."/>
            <person name="Ragan M.A."/>
            <person name="McManus D.P."/>
            <person name="Krause L."/>
        </authorList>
    </citation>
    <scope>NUCLEOTIDE SEQUENCE [LARGE SCALE GENOMIC DNA]</scope>
    <source>
        <strain evidence="4 5">IND2009</strain>
    </source>
</reference>
<accession>A0A5J4NV87</accession>
<organism evidence="4 5">
    <name type="scientific">Paragonimus westermani</name>
    <dbReference type="NCBI Taxonomy" id="34504"/>
    <lineage>
        <taxon>Eukaryota</taxon>
        <taxon>Metazoa</taxon>
        <taxon>Spiralia</taxon>
        <taxon>Lophotrochozoa</taxon>
        <taxon>Platyhelminthes</taxon>
        <taxon>Trematoda</taxon>
        <taxon>Digenea</taxon>
        <taxon>Plagiorchiida</taxon>
        <taxon>Troglotremata</taxon>
        <taxon>Troglotrematidae</taxon>
        <taxon>Paragonimus</taxon>
    </lineage>
</organism>
<gene>
    <name evidence="4" type="ORF">DEA37_0010633</name>
</gene>